<gene>
    <name evidence="1" type="ORF">pdam_00009814</name>
</gene>
<dbReference type="AlphaFoldDB" id="A0A3M6UZQ0"/>
<dbReference type="Proteomes" id="UP000275408">
    <property type="component" value="Unassembled WGS sequence"/>
</dbReference>
<comment type="caution">
    <text evidence="1">The sequence shown here is derived from an EMBL/GenBank/DDBJ whole genome shotgun (WGS) entry which is preliminary data.</text>
</comment>
<sequence>MATSLDTGSFVNAFTWMTARRGWPKSDLVICFHSQSGAALHCCHMALVRAPGWSAAGGGFCGSTVHLPKLHMSIGQEDVSSNLSSISVPQVASFGLPLPPSRELKVSQAKPSKKVL</sequence>
<keyword evidence="2" id="KW-1185">Reference proteome</keyword>
<dbReference type="EMBL" id="RCHS01000399">
    <property type="protein sequence ID" value="RMX59122.1"/>
    <property type="molecule type" value="Genomic_DNA"/>
</dbReference>
<evidence type="ECO:0000313" key="2">
    <source>
        <dbReference type="Proteomes" id="UP000275408"/>
    </source>
</evidence>
<organism evidence="1 2">
    <name type="scientific">Pocillopora damicornis</name>
    <name type="common">Cauliflower coral</name>
    <name type="synonym">Millepora damicornis</name>
    <dbReference type="NCBI Taxonomy" id="46731"/>
    <lineage>
        <taxon>Eukaryota</taxon>
        <taxon>Metazoa</taxon>
        <taxon>Cnidaria</taxon>
        <taxon>Anthozoa</taxon>
        <taxon>Hexacorallia</taxon>
        <taxon>Scleractinia</taxon>
        <taxon>Astrocoeniina</taxon>
        <taxon>Pocilloporidae</taxon>
        <taxon>Pocillopora</taxon>
    </lineage>
</organism>
<evidence type="ECO:0000313" key="1">
    <source>
        <dbReference type="EMBL" id="RMX59122.1"/>
    </source>
</evidence>
<name>A0A3M6UZQ0_POCDA</name>
<proteinExistence type="predicted"/>
<reference evidence="1 2" key="1">
    <citation type="journal article" date="2018" name="Sci. Rep.">
        <title>Comparative analysis of the Pocillopora damicornis genome highlights role of immune system in coral evolution.</title>
        <authorList>
            <person name="Cunning R."/>
            <person name="Bay R.A."/>
            <person name="Gillette P."/>
            <person name="Baker A.C."/>
            <person name="Traylor-Knowles N."/>
        </authorList>
    </citation>
    <scope>NUCLEOTIDE SEQUENCE [LARGE SCALE GENOMIC DNA]</scope>
    <source>
        <strain evidence="1">RSMAS</strain>
        <tissue evidence="1">Whole animal</tissue>
    </source>
</reference>
<protein>
    <submittedName>
        <fullName evidence="1">Uncharacterized protein</fullName>
    </submittedName>
</protein>
<accession>A0A3M6UZQ0</accession>